<dbReference type="KEGG" id="mur:EQY75_02095"/>
<proteinExistence type="predicted"/>
<evidence type="ECO:0000256" key="1">
    <source>
        <dbReference type="PROSITE-ProRule" id="PRU00339"/>
    </source>
</evidence>
<dbReference type="AlphaFoldDB" id="A0A411E7E3"/>
<evidence type="ECO:0008006" key="4">
    <source>
        <dbReference type="Google" id="ProtNLM"/>
    </source>
</evidence>
<name>A0A411E7E3_9FLAO</name>
<reference evidence="2 3" key="1">
    <citation type="submission" date="2019-01" db="EMBL/GenBank/DDBJ databases">
        <title>Muriicola soli sp. nov., isolated from soil.</title>
        <authorList>
            <person name="Kang H.J."/>
            <person name="Kim S.B."/>
        </authorList>
    </citation>
    <scope>NUCLEOTIDE SEQUENCE [LARGE SCALE GENOMIC DNA]</scope>
    <source>
        <strain evidence="2 3">MMS17-SY002</strain>
    </source>
</reference>
<dbReference type="RefSeq" id="WP_129602435.1">
    <property type="nucleotide sequence ID" value="NZ_CP035544.1"/>
</dbReference>
<dbReference type="InterPro" id="IPR011990">
    <property type="entry name" value="TPR-like_helical_dom_sf"/>
</dbReference>
<dbReference type="Pfam" id="PF13181">
    <property type="entry name" value="TPR_8"/>
    <property type="match status" value="1"/>
</dbReference>
<keyword evidence="1" id="KW-0802">TPR repeat</keyword>
<dbReference type="OrthoDB" id="955869at2"/>
<protein>
    <recommendedName>
        <fullName evidence="4">Tetratricopeptide repeat protein</fullName>
    </recommendedName>
</protein>
<dbReference type="EMBL" id="CP035544">
    <property type="protein sequence ID" value="QBA63444.1"/>
    <property type="molecule type" value="Genomic_DNA"/>
</dbReference>
<dbReference type="Proteomes" id="UP000290889">
    <property type="component" value="Chromosome"/>
</dbReference>
<dbReference type="Pfam" id="PF13432">
    <property type="entry name" value="TPR_16"/>
    <property type="match status" value="1"/>
</dbReference>
<sequence length="327" mass="37060">MSILSSVPKGIIRISTVFFFLILSCCNLKSDPIPETPQPFTTPLGKVYERNKASGKALQDYQEARRAYLNDTTDADLLIWYGRRTAYLGHYEDAITIYTSGIKKFPEDARLYRHRGHRYISLRQFDKAIADLEKGAELIKGKANEVEPDGIPNAMNIPVSTLHGNIWYHLGLAYYLKQDYDNAYKAYLKCKESGENPDNLVSSTHWLYMIQRRLNNYSAADSLLLPITPELEVIENSSYHNLCLFYKGLITEEDLLPEGEASAASDAVAYGLANWYFTEEESKKIEKGMLLMTKIIEGDNWSSFGYIAAETDLSNITIRKEPGAMSE</sequence>
<dbReference type="InterPro" id="IPR019734">
    <property type="entry name" value="TPR_rpt"/>
</dbReference>
<evidence type="ECO:0000313" key="2">
    <source>
        <dbReference type="EMBL" id="QBA63444.1"/>
    </source>
</evidence>
<gene>
    <name evidence="2" type="ORF">EQY75_02095</name>
</gene>
<keyword evidence="3" id="KW-1185">Reference proteome</keyword>
<organism evidence="2 3">
    <name type="scientific">Muriicola soli</name>
    <dbReference type="NCBI Taxonomy" id="2507538"/>
    <lineage>
        <taxon>Bacteria</taxon>
        <taxon>Pseudomonadati</taxon>
        <taxon>Bacteroidota</taxon>
        <taxon>Flavobacteriia</taxon>
        <taxon>Flavobacteriales</taxon>
        <taxon>Flavobacteriaceae</taxon>
        <taxon>Muriicola</taxon>
    </lineage>
</organism>
<dbReference type="SMART" id="SM00028">
    <property type="entry name" value="TPR"/>
    <property type="match status" value="2"/>
</dbReference>
<evidence type="ECO:0000313" key="3">
    <source>
        <dbReference type="Proteomes" id="UP000290889"/>
    </source>
</evidence>
<accession>A0A411E7E3</accession>
<dbReference type="PROSITE" id="PS50005">
    <property type="entry name" value="TPR"/>
    <property type="match status" value="1"/>
</dbReference>
<dbReference type="Gene3D" id="1.25.40.10">
    <property type="entry name" value="Tetratricopeptide repeat domain"/>
    <property type="match status" value="1"/>
</dbReference>
<dbReference type="SUPFAM" id="SSF48452">
    <property type="entry name" value="TPR-like"/>
    <property type="match status" value="1"/>
</dbReference>
<feature type="repeat" description="TPR" evidence="1">
    <location>
        <begin position="164"/>
        <end position="197"/>
    </location>
</feature>